<dbReference type="AlphaFoldDB" id="A0A814KL02"/>
<proteinExistence type="predicted"/>
<organism evidence="1 2">
    <name type="scientific">Rotaria sordida</name>
    <dbReference type="NCBI Taxonomy" id="392033"/>
    <lineage>
        <taxon>Eukaryota</taxon>
        <taxon>Metazoa</taxon>
        <taxon>Spiralia</taxon>
        <taxon>Gnathifera</taxon>
        <taxon>Rotifera</taxon>
        <taxon>Eurotatoria</taxon>
        <taxon>Bdelloidea</taxon>
        <taxon>Philodinida</taxon>
        <taxon>Philodinidae</taxon>
        <taxon>Rotaria</taxon>
    </lineage>
</organism>
<reference evidence="1" key="1">
    <citation type="submission" date="2021-02" db="EMBL/GenBank/DDBJ databases">
        <authorList>
            <person name="Nowell W R."/>
        </authorList>
    </citation>
    <scope>NUCLEOTIDE SEQUENCE</scope>
</reference>
<dbReference type="Proteomes" id="UP000663864">
    <property type="component" value="Unassembled WGS sequence"/>
</dbReference>
<evidence type="ECO:0008006" key="3">
    <source>
        <dbReference type="Google" id="ProtNLM"/>
    </source>
</evidence>
<accession>A0A814KL02</accession>
<name>A0A814KL02_9BILA</name>
<dbReference type="EMBL" id="CAJNOT010000678">
    <property type="protein sequence ID" value="CAF1053395.1"/>
    <property type="molecule type" value="Genomic_DNA"/>
</dbReference>
<evidence type="ECO:0000313" key="2">
    <source>
        <dbReference type="Proteomes" id="UP000663864"/>
    </source>
</evidence>
<evidence type="ECO:0000313" key="1">
    <source>
        <dbReference type="EMBL" id="CAF1053395.1"/>
    </source>
</evidence>
<comment type="caution">
    <text evidence="1">The sequence shown here is derived from an EMBL/GenBank/DDBJ whole genome shotgun (WGS) entry which is preliminary data.</text>
</comment>
<protein>
    <recommendedName>
        <fullName evidence="3">F-box domain-containing protein</fullName>
    </recommendedName>
</protein>
<gene>
    <name evidence="1" type="ORF">ZHD862_LOCUS15175</name>
</gene>
<sequence length="719" mass="85717">MINTLESLANEILLNILSNLTWFEMIESFWSINKRFNSLVCSIFSINYDRNKSGIIISETDLSLNKYQSILLSIISNSTLSISIQRIYIDGAKSVFFDRISEWIFQENLICFINLKSLILTRCYLSEILINNLSLLIQYQLDELILTIDEDSLEMFYYEYESGKNGCDQVKKLTIMCQGFIRQLFSSKCQLTSLRLNISQDNSLFQIHDCLSSSFSHTYSNQIDNQLVTNCMTLRRLHIHVIYGYFIEDIIEHVPALEILSVIIRDTLARQSLYPVTVKTFTPTIVNWYDKIPKLKCFTLKSNIFHDSEFVYLKWILNNVNYVEKLKLRLYINLTYQEDLMKRHCFIDANFINEYCMPDISRNLIIFNFYILFKCELLSDNNIQIIENSFKIHQFFIDHHWIKVKCFFDPIMSYQYISSTGMIKPKFFDSIKYYSNIFDWQHMKSLKVDLCPSIDLFLKQFDILFPHITSIQFNMRDEKFVHGPEYSMFLQSSLDVLQWKLTNIHLQYITRLVFGSHFCRGSEYKYKSIDHNTVRAEILAYLISMPIQLIYLRIEHFEWLLHIVQYASNKLRKNALNSVRYAEFCLPSCHKGSNESTRIGKNLVSFLGNYTPYLQTLRIWRPDDFPWTSIRPEFQSKWRRQNLTDKWLKSLTTSQSITEHVSIFEYDLSQLIQQLKQFTFLDIYGQIDHQKIEPYRSMIQRRFPNSRVHIQIRRFCLWF</sequence>